<name>A0A6G1CKY4_9ORYZ</name>
<comment type="caution">
    <text evidence="2">The sequence shown here is derived from an EMBL/GenBank/DDBJ whole genome shotgun (WGS) entry which is preliminary data.</text>
</comment>
<accession>A0A6G1CKY4</accession>
<gene>
    <name evidence="2" type="ORF">E2562_035468</name>
</gene>
<protein>
    <submittedName>
        <fullName evidence="2">Uncharacterized protein</fullName>
    </submittedName>
</protein>
<feature type="region of interest" description="Disordered" evidence="1">
    <location>
        <begin position="62"/>
        <end position="82"/>
    </location>
</feature>
<evidence type="ECO:0000256" key="1">
    <source>
        <dbReference type="SAM" id="MobiDB-lite"/>
    </source>
</evidence>
<proteinExistence type="predicted"/>
<dbReference type="EMBL" id="SPHZ02000009">
    <property type="protein sequence ID" value="KAF0900832.1"/>
    <property type="molecule type" value="Genomic_DNA"/>
</dbReference>
<evidence type="ECO:0000313" key="2">
    <source>
        <dbReference type="EMBL" id="KAF0900832.1"/>
    </source>
</evidence>
<organism evidence="2 3">
    <name type="scientific">Oryza meyeriana var. granulata</name>
    <dbReference type="NCBI Taxonomy" id="110450"/>
    <lineage>
        <taxon>Eukaryota</taxon>
        <taxon>Viridiplantae</taxon>
        <taxon>Streptophyta</taxon>
        <taxon>Embryophyta</taxon>
        <taxon>Tracheophyta</taxon>
        <taxon>Spermatophyta</taxon>
        <taxon>Magnoliopsida</taxon>
        <taxon>Liliopsida</taxon>
        <taxon>Poales</taxon>
        <taxon>Poaceae</taxon>
        <taxon>BOP clade</taxon>
        <taxon>Oryzoideae</taxon>
        <taxon>Oryzeae</taxon>
        <taxon>Oryzinae</taxon>
        <taxon>Oryza</taxon>
        <taxon>Oryza meyeriana</taxon>
    </lineage>
</organism>
<reference evidence="2 3" key="1">
    <citation type="submission" date="2019-11" db="EMBL/GenBank/DDBJ databases">
        <title>Whole genome sequence of Oryza granulata.</title>
        <authorList>
            <person name="Li W."/>
        </authorList>
    </citation>
    <scope>NUCLEOTIDE SEQUENCE [LARGE SCALE GENOMIC DNA]</scope>
    <source>
        <strain evidence="3">cv. Menghai</strain>
        <tissue evidence="2">Leaf</tissue>
    </source>
</reference>
<evidence type="ECO:0000313" key="3">
    <source>
        <dbReference type="Proteomes" id="UP000479710"/>
    </source>
</evidence>
<keyword evidence="3" id="KW-1185">Reference proteome</keyword>
<sequence>MLQQAAASSQAAKSLGLGDGDQHSSTANILIAYSLCHTTKLVPSSIIIHYSRWLLISTPRPTALDNAVGTSTADSSKEQDTL</sequence>
<dbReference type="Proteomes" id="UP000479710">
    <property type="component" value="Unassembled WGS sequence"/>
</dbReference>
<dbReference type="AlphaFoldDB" id="A0A6G1CKY4"/>